<organism evidence="2 3">
    <name type="scientific">Paraburkholderia youngii</name>
    <dbReference type="NCBI Taxonomy" id="2782701"/>
    <lineage>
        <taxon>Bacteria</taxon>
        <taxon>Pseudomonadati</taxon>
        <taxon>Pseudomonadota</taxon>
        <taxon>Betaproteobacteria</taxon>
        <taxon>Burkholderiales</taxon>
        <taxon>Burkholderiaceae</taxon>
        <taxon>Paraburkholderia</taxon>
    </lineage>
</organism>
<comment type="caution">
    <text evidence="2">The sequence shown here is derived from an EMBL/GenBank/DDBJ whole genome shotgun (WGS) entry which is preliminary data.</text>
</comment>
<evidence type="ECO:0000313" key="2">
    <source>
        <dbReference type="EMBL" id="NUY02374.1"/>
    </source>
</evidence>
<dbReference type="Proteomes" id="UP000594380">
    <property type="component" value="Unassembled WGS sequence"/>
</dbReference>
<sequence>MIRLWKRLWRRLLGAGRGGKPPVAIEQFVVEGIAQELNLRGEARRLAEAGSSVMLGSGVEASIIARVDKGRHVRIEDAARRAIYLGEQFASYDVTPLVEDALQSETTFAVKADVLLDQARPALNLLSDRASRAEADLQSFRDTHGITWAAKYPNGGQKALHCVLVLVLVTVEAVLNSSFFATGLDTGLIGGFLQAAALALLNVGVAFVFGRTLIRNVFHRKAGRKLVGIASLVAALLSMLCVSFAIAHLRGALIADLPSPEKAALVALLQTPFGLDDIQSWGLVCVSLFFASFALFEGLRMDDRYPGYGKLDRDFLTAKIAYETRLSAVRRKIEEIKRGVTDALDKAASEAKANVLSQDVNVEERKLAQHQLDVAMAEATQCKEALLRLFQAELHMHWKGIAALPDFPPLPEFKDIPLPDFRIAECQATCAVQHARVEELLAAQPAIKAGIQKAFVKKSDGLRPIDEQFRASVTAARATAVEAAA</sequence>
<proteinExistence type="predicted"/>
<feature type="transmembrane region" description="Helical" evidence="1">
    <location>
        <begin position="226"/>
        <end position="249"/>
    </location>
</feature>
<name>A0A7Y6N1G5_9BURK</name>
<dbReference type="AlphaFoldDB" id="A0A7Y6N1G5"/>
<keyword evidence="1" id="KW-0472">Membrane</keyword>
<feature type="transmembrane region" description="Helical" evidence="1">
    <location>
        <begin position="192"/>
        <end position="214"/>
    </location>
</feature>
<dbReference type="EMBL" id="JAALDK010000001">
    <property type="protein sequence ID" value="NUY02374.1"/>
    <property type="molecule type" value="Genomic_DNA"/>
</dbReference>
<keyword evidence="1" id="KW-0812">Transmembrane</keyword>
<gene>
    <name evidence="2" type="ORF">G5S42_22300</name>
</gene>
<dbReference type="GeneID" id="301103081"/>
<keyword evidence="1" id="KW-1133">Transmembrane helix</keyword>
<evidence type="ECO:0000313" key="3">
    <source>
        <dbReference type="Proteomes" id="UP000594380"/>
    </source>
</evidence>
<protein>
    <recommendedName>
        <fullName evidence="4">Transmembrane protein</fullName>
    </recommendedName>
</protein>
<dbReference type="RefSeq" id="WP_176108749.1">
    <property type="nucleotide sequence ID" value="NZ_JAALDK010000001.1"/>
</dbReference>
<reference evidence="2 3" key="1">
    <citation type="submission" date="2020-02" db="EMBL/GenBank/DDBJ databases">
        <title>Paraburkholderia simonii sp. nov. and Paraburkholderia youngii sp. nov. Brazilian and Mexican Mimosa-associated rhizobia.</title>
        <authorList>
            <person name="Mavima L."/>
            <person name="Beukes C.W."/>
            <person name="Chan W.Y."/>
            <person name="Palmer M."/>
            <person name="De Meyer S.E."/>
            <person name="James E.K."/>
            <person name="Venter S.N."/>
            <person name="Steenkamp E.T."/>
        </authorList>
    </citation>
    <scope>NUCLEOTIDE SEQUENCE [LARGE SCALE GENOMIC DNA]</scope>
    <source>
        <strain evidence="2 3">JPY169</strain>
    </source>
</reference>
<evidence type="ECO:0000256" key="1">
    <source>
        <dbReference type="SAM" id="Phobius"/>
    </source>
</evidence>
<feature type="transmembrane region" description="Helical" evidence="1">
    <location>
        <begin position="278"/>
        <end position="296"/>
    </location>
</feature>
<feature type="transmembrane region" description="Helical" evidence="1">
    <location>
        <begin position="159"/>
        <end position="180"/>
    </location>
</feature>
<evidence type="ECO:0008006" key="4">
    <source>
        <dbReference type="Google" id="ProtNLM"/>
    </source>
</evidence>
<accession>A0A7Y6N1G5</accession>